<dbReference type="InterPro" id="IPR000889">
    <property type="entry name" value="Glutathione_peroxidase"/>
</dbReference>
<feature type="signal peptide" evidence="6">
    <location>
        <begin position="1"/>
        <end position="19"/>
    </location>
</feature>
<feature type="domain" description="Thioredoxin" evidence="7">
    <location>
        <begin position="17"/>
        <end position="199"/>
    </location>
</feature>
<dbReference type="FunFam" id="3.40.30.10:FF:000010">
    <property type="entry name" value="Glutathione peroxidase"/>
    <property type="match status" value="1"/>
</dbReference>
<dbReference type="GO" id="GO:0034599">
    <property type="term" value="P:cellular response to oxidative stress"/>
    <property type="evidence" value="ECO:0007669"/>
    <property type="project" value="TreeGrafter"/>
</dbReference>
<evidence type="ECO:0000256" key="4">
    <source>
        <dbReference type="PIRSR" id="PIRSR000303-1"/>
    </source>
</evidence>
<dbReference type="PANTHER" id="PTHR11592">
    <property type="entry name" value="GLUTATHIONE PEROXIDASE"/>
    <property type="match status" value="1"/>
</dbReference>
<evidence type="ECO:0000313" key="8">
    <source>
        <dbReference type="EMBL" id="SCQ20691.1"/>
    </source>
</evidence>
<keyword evidence="2 5" id="KW-0575">Peroxidase</keyword>
<dbReference type="Gene3D" id="3.40.30.10">
    <property type="entry name" value="Glutaredoxin"/>
    <property type="match status" value="1"/>
</dbReference>
<dbReference type="InterPro" id="IPR029760">
    <property type="entry name" value="GPX_CS"/>
</dbReference>
<proteinExistence type="inferred from homology"/>
<evidence type="ECO:0000256" key="5">
    <source>
        <dbReference type="RuleBase" id="RU000499"/>
    </source>
</evidence>
<evidence type="ECO:0000256" key="1">
    <source>
        <dbReference type="ARBA" id="ARBA00006926"/>
    </source>
</evidence>
<name>A0A1D3UKN8_TANFO</name>
<dbReference type="RefSeq" id="WP_014224706.1">
    <property type="nucleotide sequence ID" value="NZ_CALHNL010000036.1"/>
</dbReference>
<dbReference type="CDD" id="cd00340">
    <property type="entry name" value="GSH_Peroxidase"/>
    <property type="match status" value="1"/>
</dbReference>
<organism evidence="8 9">
    <name type="scientific">Tannerella forsythia</name>
    <name type="common">Bacteroides forsythus</name>
    <dbReference type="NCBI Taxonomy" id="28112"/>
    <lineage>
        <taxon>Bacteria</taxon>
        <taxon>Pseudomonadati</taxon>
        <taxon>Bacteroidota</taxon>
        <taxon>Bacteroidia</taxon>
        <taxon>Bacteroidales</taxon>
        <taxon>Tannerellaceae</taxon>
        <taxon>Tannerella</taxon>
    </lineage>
</organism>
<dbReference type="AlphaFoldDB" id="A0A1D3UKN8"/>
<evidence type="ECO:0000259" key="7">
    <source>
        <dbReference type="PROSITE" id="PS51352"/>
    </source>
</evidence>
<evidence type="ECO:0000256" key="2">
    <source>
        <dbReference type="ARBA" id="ARBA00022559"/>
    </source>
</evidence>
<dbReference type="GO" id="GO:0004601">
    <property type="term" value="F:peroxidase activity"/>
    <property type="evidence" value="ECO:0007669"/>
    <property type="project" value="UniProtKB-KW"/>
</dbReference>
<keyword evidence="6" id="KW-0732">Signal</keyword>
<feature type="active site" evidence="4">
    <location>
        <position position="55"/>
    </location>
</feature>
<dbReference type="InterPro" id="IPR013766">
    <property type="entry name" value="Thioredoxin_domain"/>
</dbReference>
<keyword evidence="3 5" id="KW-0560">Oxidoreductase</keyword>
<reference evidence="8 9" key="1">
    <citation type="submission" date="2016-09" db="EMBL/GenBank/DDBJ databases">
        <authorList>
            <person name="Capua I."/>
            <person name="De Benedictis P."/>
            <person name="Joannis T."/>
            <person name="Lombin L.H."/>
            <person name="Cattoli G."/>
        </authorList>
    </citation>
    <scope>NUCLEOTIDE SEQUENCE [LARGE SCALE GENOMIC DNA]</scope>
    <source>
        <strain evidence="8 9">UB20</strain>
    </source>
</reference>
<feature type="chain" id="PRO_5009841171" description="Glutathione peroxidase" evidence="6">
    <location>
        <begin position="20"/>
        <end position="199"/>
    </location>
</feature>
<dbReference type="OrthoDB" id="9789406at2"/>
<dbReference type="PROSITE" id="PS00460">
    <property type="entry name" value="GLUTATHIONE_PEROXID_1"/>
    <property type="match status" value="1"/>
</dbReference>
<evidence type="ECO:0000256" key="3">
    <source>
        <dbReference type="ARBA" id="ARBA00023002"/>
    </source>
</evidence>
<dbReference type="PROSITE" id="PS00763">
    <property type="entry name" value="GLUTATHIONE_PEROXID_2"/>
    <property type="match status" value="1"/>
</dbReference>
<dbReference type="Pfam" id="PF00255">
    <property type="entry name" value="GSHPx"/>
    <property type="match status" value="1"/>
</dbReference>
<evidence type="ECO:0000256" key="6">
    <source>
        <dbReference type="SAM" id="SignalP"/>
    </source>
</evidence>
<sequence length="199" mass="22600" precursor="true">MKRTMLALLSLCFVWTAMAQSGIYDITVKDAEGKEVLLKEYEGKTLLIVNTATGCGFTPQYEALEKLYEQYREQGFVVLDFPCNQFGEQAPGTIEEIKDFCTLKYGTKFPLFEKIEVNGENESPLYTYLKSQKGFEGFTGERADAMNAMLKKKDKDYASKPDIKWNFTKFLVDKQGNVVARFEPTAGMDEVEKAIRALL</sequence>
<dbReference type="SUPFAM" id="SSF52833">
    <property type="entry name" value="Thioredoxin-like"/>
    <property type="match status" value="1"/>
</dbReference>
<dbReference type="PRINTS" id="PR01011">
    <property type="entry name" value="GLUTPROXDASE"/>
</dbReference>
<dbReference type="InterPro" id="IPR029759">
    <property type="entry name" value="GPX_AS"/>
</dbReference>
<dbReference type="GeneID" id="34758542"/>
<accession>A0A1D3UKN8</accession>
<gene>
    <name evidence="8" type="primary">gpx1</name>
    <name evidence="8" type="ORF">TFUB20_01123</name>
</gene>
<comment type="similarity">
    <text evidence="1 5">Belongs to the glutathione peroxidase family.</text>
</comment>
<dbReference type="OMA" id="HRYDISW"/>
<evidence type="ECO:0000313" key="9">
    <source>
        <dbReference type="Proteomes" id="UP000182057"/>
    </source>
</evidence>
<protein>
    <recommendedName>
        <fullName evidence="5">Glutathione peroxidase</fullName>
    </recommendedName>
</protein>
<dbReference type="PROSITE" id="PS51352">
    <property type="entry name" value="THIOREDOXIN_2"/>
    <property type="match status" value="1"/>
</dbReference>
<dbReference type="Proteomes" id="UP000182057">
    <property type="component" value="Unassembled WGS sequence"/>
</dbReference>
<dbReference type="PANTHER" id="PTHR11592:SF78">
    <property type="entry name" value="GLUTATHIONE PEROXIDASE"/>
    <property type="match status" value="1"/>
</dbReference>
<dbReference type="EMBL" id="FMMM01000041">
    <property type="protein sequence ID" value="SCQ20691.1"/>
    <property type="molecule type" value="Genomic_DNA"/>
</dbReference>
<dbReference type="PIRSF" id="PIRSF000303">
    <property type="entry name" value="Glutathion_perox"/>
    <property type="match status" value="1"/>
</dbReference>
<dbReference type="PROSITE" id="PS51355">
    <property type="entry name" value="GLUTATHIONE_PEROXID_3"/>
    <property type="match status" value="1"/>
</dbReference>
<dbReference type="InterPro" id="IPR036249">
    <property type="entry name" value="Thioredoxin-like_sf"/>
</dbReference>